<dbReference type="GO" id="GO:0008610">
    <property type="term" value="P:lipid biosynthetic process"/>
    <property type="evidence" value="ECO:0007669"/>
    <property type="project" value="InterPro"/>
</dbReference>
<dbReference type="SUPFAM" id="SSF53335">
    <property type="entry name" value="S-adenosyl-L-methionine-dependent methyltransferases"/>
    <property type="match status" value="1"/>
</dbReference>
<dbReference type="InterPro" id="IPR003333">
    <property type="entry name" value="CMAS"/>
</dbReference>
<protein>
    <submittedName>
        <fullName evidence="8">Cyclopropane-fatty-acyl-phospholipid synthase</fullName>
    </submittedName>
</protein>
<organism evidence="8 9">
    <name type="scientific">Citreimonas salinaria</name>
    <dbReference type="NCBI Taxonomy" id="321339"/>
    <lineage>
        <taxon>Bacteria</taxon>
        <taxon>Pseudomonadati</taxon>
        <taxon>Pseudomonadota</taxon>
        <taxon>Alphaproteobacteria</taxon>
        <taxon>Rhodobacterales</taxon>
        <taxon>Roseobacteraceae</taxon>
        <taxon>Citreimonas</taxon>
    </lineage>
</organism>
<name>A0A1H3FMK5_9RHOB</name>
<evidence type="ECO:0000313" key="9">
    <source>
        <dbReference type="Proteomes" id="UP000199286"/>
    </source>
</evidence>
<evidence type="ECO:0000256" key="4">
    <source>
        <dbReference type="ARBA" id="ARBA00022691"/>
    </source>
</evidence>
<evidence type="ECO:0000259" key="7">
    <source>
        <dbReference type="Pfam" id="PF25371"/>
    </source>
</evidence>
<dbReference type="InterPro" id="IPR050723">
    <property type="entry name" value="CFA/CMAS"/>
</dbReference>
<dbReference type="PANTHER" id="PTHR43667:SF1">
    <property type="entry name" value="CYCLOPROPANE-FATTY-ACYL-PHOSPHOLIPID SYNTHASE"/>
    <property type="match status" value="1"/>
</dbReference>
<evidence type="ECO:0000256" key="1">
    <source>
        <dbReference type="ARBA" id="ARBA00010815"/>
    </source>
</evidence>
<dbReference type="GO" id="GO:0008168">
    <property type="term" value="F:methyltransferase activity"/>
    <property type="evidence" value="ECO:0007669"/>
    <property type="project" value="UniProtKB-KW"/>
</dbReference>
<sequence>MQSRGHDVAMWQNALGRFLRQMMRYGTLRVTWPDGRVDRFGTGEAPEEAIHLTDDAAVKALATRPVLALGERYMDGTLVVEGDRLYDLLTLLVRNQRLGGLPGWYNTYQAGRKAARRFVQRNDALRARRNVAHHYDISDDLYRLFLDEDMQYSCAYFARPDMTLEEAQAAKKAHIARKLRIEPGMRVLDIGCGWGGMALTLARDFGAQVTGVTLSRNQHDTATRRAEAAGLSDKVTFELRDYRTVAERFDRIVSVGMLEHVGLPHYGDYFGKVHDLLDDDGVALIHTIGNVEAPSPTNPWIEKYIFPGGYVPSLSELMPPVERSGLYTQDIEILRGHYGPTLHHWHQRFEANIDTVRKMYDERFVRMFRFYLVACEMAFEEQWQGVFQFQLGRKQYAVPTTRDYLYRDGSEPAARAAE</sequence>
<dbReference type="InterPro" id="IPR057206">
    <property type="entry name" value="DUF7884"/>
</dbReference>
<dbReference type="Proteomes" id="UP000199286">
    <property type="component" value="Unassembled WGS sequence"/>
</dbReference>
<keyword evidence="9" id="KW-1185">Reference proteome</keyword>
<dbReference type="InterPro" id="IPR029063">
    <property type="entry name" value="SAM-dependent_MTases_sf"/>
</dbReference>
<evidence type="ECO:0000256" key="6">
    <source>
        <dbReference type="PIRSR" id="PIRSR003085-1"/>
    </source>
</evidence>
<reference evidence="8 9" key="1">
    <citation type="submission" date="2016-10" db="EMBL/GenBank/DDBJ databases">
        <authorList>
            <person name="de Groot N.N."/>
        </authorList>
    </citation>
    <scope>NUCLEOTIDE SEQUENCE [LARGE SCALE GENOMIC DNA]</scope>
    <source>
        <strain evidence="8 9">DSM 26880</strain>
    </source>
</reference>
<proteinExistence type="inferred from homology"/>
<keyword evidence="5" id="KW-0443">Lipid metabolism</keyword>
<dbReference type="Pfam" id="PF02353">
    <property type="entry name" value="CMAS"/>
    <property type="match status" value="1"/>
</dbReference>
<dbReference type="CDD" id="cd02440">
    <property type="entry name" value="AdoMet_MTases"/>
    <property type="match status" value="1"/>
</dbReference>
<keyword evidence="3" id="KW-0808">Transferase</keyword>
<accession>A0A1H3FMK5</accession>
<evidence type="ECO:0000313" key="8">
    <source>
        <dbReference type="EMBL" id="SDX91359.1"/>
    </source>
</evidence>
<dbReference type="AlphaFoldDB" id="A0A1H3FMK5"/>
<evidence type="ECO:0000256" key="2">
    <source>
        <dbReference type="ARBA" id="ARBA00022603"/>
    </source>
</evidence>
<dbReference type="Pfam" id="PF25371">
    <property type="entry name" value="DUF7884"/>
    <property type="match status" value="1"/>
</dbReference>
<dbReference type="PANTHER" id="PTHR43667">
    <property type="entry name" value="CYCLOPROPANE-FATTY-ACYL-PHOSPHOLIPID SYNTHASE"/>
    <property type="match status" value="1"/>
</dbReference>
<dbReference type="EMBL" id="FNPF01000001">
    <property type="protein sequence ID" value="SDX91359.1"/>
    <property type="molecule type" value="Genomic_DNA"/>
</dbReference>
<feature type="domain" description="DUF7884" evidence="7">
    <location>
        <begin position="26"/>
        <end position="96"/>
    </location>
</feature>
<evidence type="ECO:0000256" key="3">
    <source>
        <dbReference type="ARBA" id="ARBA00022679"/>
    </source>
</evidence>
<evidence type="ECO:0000256" key="5">
    <source>
        <dbReference type="ARBA" id="ARBA00023098"/>
    </source>
</evidence>
<gene>
    <name evidence="8" type="ORF">SAMN05444340_101496</name>
</gene>
<feature type="active site" evidence="6">
    <location>
        <position position="375"/>
    </location>
</feature>
<keyword evidence="4" id="KW-0949">S-adenosyl-L-methionine</keyword>
<dbReference type="GO" id="GO:0032259">
    <property type="term" value="P:methylation"/>
    <property type="evidence" value="ECO:0007669"/>
    <property type="project" value="UniProtKB-KW"/>
</dbReference>
<dbReference type="PIRSF" id="PIRSF003085">
    <property type="entry name" value="CMAS"/>
    <property type="match status" value="1"/>
</dbReference>
<dbReference type="Gene3D" id="3.40.50.150">
    <property type="entry name" value="Vaccinia Virus protein VP39"/>
    <property type="match status" value="1"/>
</dbReference>
<keyword evidence="2" id="KW-0489">Methyltransferase</keyword>
<dbReference type="STRING" id="321339.SAMN05444340_101496"/>
<comment type="similarity">
    <text evidence="1">Belongs to the CFA/CMAS family.</text>
</comment>